<feature type="transmembrane region" description="Helical" evidence="2">
    <location>
        <begin position="92"/>
        <end position="115"/>
    </location>
</feature>
<keyword evidence="4" id="KW-1185">Reference proteome</keyword>
<keyword evidence="2" id="KW-0812">Transmembrane</keyword>
<protein>
    <recommendedName>
        <fullName evidence="5">NfeD-like partner-binding protein</fullName>
    </recommendedName>
</protein>
<dbReference type="RefSeq" id="WP_132431943.1">
    <property type="nucleotide sequence ID" value="NZ_SLWK01000001.1"/>
</dbReference>
<feature type="transmembrane region" description="Helical" evidence="2">
    <location>
        <begin position="6"/>
        <end position="24"/>
    </location>
</feature>
<accession>A0A4R2GS24</accession>
<organism evidence="3 4">
    <name type="scientific">Natronoflexus pectinivorans</name>
    <dbReference type="NCBI Taxonomy" id="682526"/>
    <lineage>
        <taxon>Bacteria</taxon>
        <taxon>Pseudomonadati</taxon>
        <taxon>Bacteroidota</taxon>
        <taxon>Bacteroidia</taxon>
        <taxon>Marinilabiliales</taxon>
        <taxon>Marinilabiliaceae</taxon>
        <taxon>Natronoflexus</taxon>
    </lineage>
</organism>
<proteinExistence type="predicted"/>
<evidence type="ECO:0000313" key="4">
    <source>
        <dbReference type="Proteomes" id="UP000295221"/>
    </source>
</evidence>
<keyword evidence="2" id="KW-1133">Transmembrane helix</keyword>
<reference evidence="3 4" key="1">
    <citation type="submission" date="2019-03" db="EMBL/GenBank/DDBJ databases">
        <title>Genomic Encyclopedia of Type Strains, Phase IV (KMG-IV): sequencing the most valuable type-strain genomes for metagenomic binning, comparative biology and taxonomic classification.</title>
        <authorList>
            <person name="Goeker M."/>
        </authorList>
    </citation>
    <scope>NUCLEOTIDE SEQUENCE [LARGE SCALE GENOMIC DNA]</scope>
    <source>
        <strain evidence="3 4">DSM 24179</strain>
    </source>
</reference>
<feature type="compositionally biased region" description="Acidic residues" evidence="1">
    <location>
        <begin position="35"/>
        <end position="52"/>
    </location>
</feature>
<dbReference type="Gene3D" id="2.40.50.140">
    <property type="entry name" value="Nucleic acid-binding proteins"/>
    <property type="match status" value="1"/>
</dbReference>
<dbReference type="Proteomes" id="UP000295221">
    <property type="component" value="Unassembled WGS sequence"/>
</dbReference>
<feature type="transmembrane region" description="Helical" evidence="2">
    <location>
        <begin position="121"/>
        <end position="141"/>
    </location>
</feature>
<evidence type="ECO:0000256" key="1">
    <source>
        <dbReference type="SAM" id="MobiDB-lite"/>
    </source>
</evidence>
<dbReference type="EMBL" id="SLWK01000001">
    <property type="protein sequence ID" value="TCO10996.1"/>
    <property type="molecule type" value="Genomic_DNA"/>
</dbReference>
<gene>
    <name evidence="3" type="ORF">EV194_101630</name>
</gene>
<dbReference type="OrthoDB" id="1119033at2"/>
<keyword evidence="2" id="KW-0472">Membrane</keyword>
<evidence type="ECO:0000256" key="2">
    <source>
        <dbReference type="SAM" id="Phobius"/>
    </source>
</evidence>
<dbReference type="InterPro" id="IPR012340">
    <property type="entry name" value="NA-bd_OB-fold"/>
</dbReference>
<sequence>MDQLIYLYITAGVFGAGVILVDFFTNAISSFQTGDDGEGSSDSESSYDDSEGSDTLTDALDDIPSHSSGKNGEKGSIIIDYKKRHSGVVLEFIRLLRTLVYFCAGFGLTGTFAILTKESVISILLWSVSVGVITVFLFKLFKRIQQRKLDSSFSDHELINLKGEALLPIEGSSMGKVRIFFGSLTLERYARTIPGEVPIKKGDLILICKSEQDVVYVKKIEELS</sequence>
<evidence type="ECO:0008006" key="5">
    <source>
        <dbReference type="Google" id="ProtNLM"/>
    </source>
</evidence>
<dbReference type="AlphaFoldDB" id="A0A4R2GS24"/>
<evidence type="ECO:0000313" key="3">
    <source>
        <dbReference type="EMBL" id="TCO10996.1"/>
    </source>
</evidence>
<comment type="caution">
    <text evidence="3">The sequence shown here is derived from an EMBL/GenBank/DDBJ whole genome shotgun (WGS) entry which is preliminary data.</text>
</comment>
<name>A0A4R2GS24_9BACT</name>
<feature type="region of interest" description="Disordered" evidence="1">
    <location>
        <begin position="34"/>
        <end position="53"/>
    </location>
</feature>